<comment type="subunit">
    <text evidence="9 10">The 4 large subunits of the cytochrome b6-f complex are cytochrome b6, subunit IV (17 kDa polypeptide, PetD), cytochrome f and the Rieske protein, while the 4 small subunits are PetG, PetL, PetM and PetN. The complex functions as a dimer.</text>
</comment>
<keyword evidence="5 10" id="KW-1133">Transmembrane helix</keyword>
<evidence type="ECO:0000256" key="7">
    <source>
        <dbReference type="ARBA" id="ARBA00023136"/>
    </source>
</evidence>
<geneLocation type="chloroplast" evidence="11"/>
<keyword evidence="11" id="KW-0150">Chloroplast</keyword>
<dbReference type="InterPro" id="IPR007802">
    <property type="entry name" value="Cyt_b6/f_cplx_su6"/>
</dbReference>
<keyword evidence="2 10" id="KW-0813">Transport</keyword>
<protein>
    <recommendedName>
        <fullName evidence="10">Cytochrome b6-f complex subunit 6</fullName>
    </recommendedName>
    <alternativeName>
        <fullName evidence="10">Cytochrome b6-f complex subunit PetL</fullName>
    </alternativeName>
    <alternativeName>
        <fullName evidence="10">Cytochrome b6-f complex subunit VI</fullName>
    </alternativeName>
</protein>
<name>A0A516ZA85_9STRA</name>
<sequence>MTILIDYFLLLGFVFAMAAGLFLGFKAIKLI</sequence>
<feature type="transmembrane region" description="Helical" evidence="10">
    <location>
        <begin position="7"/>
        <end position="28"/>
    </location>
</feature>
<comment type="subcellular location">
    <subcellularLocation>
        <location evidence="1">Membrane</location>
        <topology evidence="1">Single-pass membrane protein</topology>
    </subcellularLocation>
    <subcellularLocation>
        <location evidence="10">Plastid</location>
        <location evidence="10">Chloroplast thylakoid membrane</location>
        <topology evidence="10">Single-pass membrane protein</topology>
    </subcellularLocation>
</comment>
<evidence type="ECO:0000256" key="5">
    <source>
        <dbReference type="ARBA" id="ARBA00022989"/>
    </source>
</evidence>
<evidence type="ECO:0000256" key="6">
    <source>
        <dbReference type="ARBA" id="ARBA00023078"/>
    </source>
</evidence>
<dbReference type="GO" id="GO:0009535">
    <property type="term" value="C:chloroplast thylakoid membrane"/>
    <property type="evidence" value="ECO:0007669"/>
    <property type="project" value="UniProtKB-SubCell"/>
</dbReference>
<keyword evidence="11" id="KW-0934">Plastid</keyword>
<comment type="similarity">
    <text evidence="10">Belongs to the PetL family.</text>
</comment>
<dbReference type="GO" id="GO:0009055">
    <property type="term" value="F:electron transfer activity"/>
    <property type="evidence" value="ECO:0007669"/>
    <property type="project" value="InterPro"/>
</dbReference>
<evidence type="ECO:0000256" key="8">
    <source>
        <dbReference type="ARBA" id="ARBA00025197"/>
    </source>
</evidence>
<reference evidence="11" key="1">
    <citation type="journal article" date="2019" name="J. Phycol.">
        <title>Dictyochophyceae plastid genomes reveal unusual variability of their organization.</title>
        <authorList>
            <person name="Han K.Y."/>
            <person name="Maciszewski K."/>
            <person name="Graf L."/>
            <person name="Yang J.H."/>
            <person name="Andersen R.A."/>
            <person name="Karnkowska A."/>
            <person name="Yoon H.S."/>
        </authorList>
    </citation>
    <scope>NUCLEOTIDE SEQUENCE</scope>
</reference>
<keyword evidence="4 10" id="KW-0249">Electron transport</keyword>
<accession>A0A516ZA85</accession>
<evidence type="ECO:0000256" key="2">
    <source>
        <dbReference type="ARBA" id="ARBA00022448"/>
    </source>
</evidence>
<dbReference type="GeneID" id="41657465"/>
<dbReference type="EMBL" id="MK518352">
    <property type="protein sequence ID" value="QDR24599.1"/>
    <property type="molecule type" value="Genomic_DNA"/>
</dbReference>
<dbReference type="AlphaFoldDB" id="A0A516ZA85"/>
<proteinExistence type="inferred from homology"/>
<dbReference type="GO" id="GO:0009512">
    <property type="term" value="C:cytochrome b6f complex"/>
    <property type="evidence" value="ECO:0007669"/>
    <property type="project" value="InterPro"/>
</dbReference>
<evidence type="ECO:0000256" key="1">
    <source>
        <dbReference type="ARBA" id="ARBA00004167"/>
    </source>
</evidence>
<keyword evidence="6 10" id="KW-0793">Thylakoid</keyword>
<gene>
    <name evidence="10 11" type="primary">petL</name>
</gene>
<dbReference type="HAMAP" id="MF_00433">
    <property type="entry name" value="Cytb6_f_PetL"/>
    <property type="match status" value="1"/>
</dbReference>
<evidence type="ECO:0000313" key="11">
    <source>
        <dbReference type="EMBL" id="QDR24599.1"/>
    </source>
</evidence>
<dbReference type="GO" id="GO:0015979">
    <property type="term" value="P:photosynthesis"/>
    <property type="evidence" value="ECO:0007669"/>
    <property type="project" value="UniProtKB-KW"/>
</dbReference>
<dbReference type="RefSeq" id="YP_009684513.1">
    <property type="nucleotide sequence ID" value="NC_044407.1"/>
</dbReference>
<keyword evidence="10" id="KW-0602">Photosynthesis</keyword>
<comment type="function">
    <text evidence="8 10">Component of the cytochrome b6-f complex, which mediates electron transfer between photosystem II (PSII) and photosystem I (PSI), cyclic electron flow around PSI, and state transitions. PetL is important for photoautotrophic growth as well as for electron transfer efficiency and stability of the cytochrome b6-f complex.</text>
</comment>
<dbReference type="Pfam" id="PF05115">
    <property type="entry name" value="PetL"/>
    <property type="match status" value="1"/>
</dbReference>
<evidence type="ECO:0000256" key="9">
    <source>
        <dbReference type="ARBA" id="ARBA00025834"/>
    </source>
</evidence>
<evidence type="ECO:0000256" key="4">
    <source>
        <dbReference type="ARBA" id="ARBA00022982"/>
    </source>
</evidence>
<evidence type="ECO:0000256" key="10">
    <source>
        <dbReference type="HAMAP-Rule" id="MF_00433"/>
    </source>
</evidence>
<keyword evidence="3 10" id="KW-0812">Transmembrane</keyword>
<organism evidence="11">
    <name type="scientific">Florenciella parvula</name>
    <dbReference type="NCBI Taxonomy" id="236787"/>
    <lineage>
        <taxon>Eukaryota</taxon>
        <taxon>Sar</taxon>
        <taxon>Stramenopiles</taxon>
        <taxon>Ochrophyta</taxon>
        <taxon>Dictyochophyceae</taxon>
        <taxon>Florenciellales</taxon>
        <taxon>Florenciella</taxon>
    </lineage>
</organism>
<keyword evidence="7 10" id="KW-0472">Membrane</keyword>
<evidence type="ECO:0000256" key="3">
    <source>
        <dbReference type="ARBA" id="ARBA00022692"/>
    </source>
</evidence>